<evidence type="ECO:0000313" key="5">
    <source>
        <dbReference type="Proteomes" id="UP001163846"/>
    </source>
</evidence>
<dbReference type="PANTHER" id="PTHR42901:SF1">
    <property type="entry name" value="ALCOHOL DEHYDROGENASE"/>
    <property type="match status" value="1"/>
</dbReference>
<keyword evidence="2" id="KW-0560">Oxidoreductase</keyword>
<accession>A0AA38U9S8</accession>
<evidence type="ECO:0000313" key="4">
    <source>
        <dbReference type="EMBL" id="KAJ3834390.1"/>
    </source>
</evidence>
<dbReference type="CDD" id="cd05233">
    <property type="entry name" value="SDR_c"/>
    <property type="match status" value="1"/>
</dbReference>
<dbReference type="Gene3D" id="3.40.50.720">
    <property type="entry name" value="NAD(P)-binding Rossmann-like Domain"/>
    <property type="match status" value="1"/>
</dbReference>
<evidence type="ECO:0000256" key="3">
    <source>
        <dbReference type="SAM" id="MobiDB-lite"/>
    </source>
</evidence>
<protein>
    <submittedName>
        <fullName evidence="4">Short-chain dehydrogenase/reductase</fullName>
    </submittedName>
</protein>
<comment type="caution">
    <text evidence="4">The sequence shown here is derived from an EMBL/GenBank/DDBJ whole genome shotgun (WGS) entry which is preliminary data.</text>
</comment>
<dbReference type="GO" id="GO:0016491">
    <property type="term" value="F:oxidoreductase activity"/>
    <property type="evidence" value="ECO:0007669"/>
    <property type="project" value="UniProtKB-KW"/>
</dbReference>
<feature type="region of interest" description="Disordered" evidence="3">
    <location>
        <begin position="1"/>
        <end position="21"/>
    </location>
</feature>
<dbReference type="Pfam" id="PF00106">
    <property type="entry name" value="adh_short"/>
    <property type="match status" value="1"/>
</dbReference>
<comment type="similarity">
    <text evidence="1">Belongs to the short-chain dehydrogenases/reductases (SDR) family.</text>
</comment>
<reference evidence="4" key="1">
    <citation type="submission" date="2022-08" db="EMBL/GenBank/DDBJ databases">
        <authorList>
            <consortium name="DOE Joint Genome Institute"/>
            <person name="Min B."/>
            <person name="Riley R."/>
            <person name="Sierra-Patev S."/>
            <person name="Naranjo-Ortiz M."/>
            <person name="Looney B."/>
            <person name="Konkel Z."/>
            <person name="Slot J.C."/>
            <person name="Sakamoto Y."/>
            <person name="Steenwyk J.L."/>
            <person name="Rokas A."/>
            <person name="Carro J."/>
            <person name="Camarero S."/>
            <person name="Ferreira P."/>
            <person name="Molpeceres G."/>
            <person name="Ruiz-Duenas F.J."/>
            <person name="Serrano A."/>
            <person name="Henrissat B."/>
            <person name="Drula E."/>
            <person name="Hughes K.W."/>
            <person name="Mata J.L."/>
            <person name="Ishikawa N.K."/>
            <person name="Vargas-Isla R."/>
            <person name="Ushijima S."/>
            <person name="Smith C.A."/>
            <person name="Ahrendt S."/>
            <person name="Andreopoulos W."/>
            <person name="He G."/>
            <person name="Labutti K."/>
            <person name="Lipzen A."/>
            <person name="Ng V."/>
            <person name="Sandor L."/>
            <person name="Barry K."/>
            <person name="Martinez A.T."/>
            <person name="Xiao Y."/>
            <person name="Gibbons J.G."/>
            <person name="Terashima K."/>
            <person name="Hibbett D.S."/>
            <person name="Grigoriev I.V."/>
        </authorList>
    </citation>
    <scope>NUCLEOTIDE SEQUENCE</scope>
    <source>
        <strain evidence="4">TFB9207</strain>
    </source>
</reference>
<dbReference type="PANTHER" id="PTHR42901">
    <property type="entry name" value="ALCOHOL DEHYDROGENASE"/>
    <property type="match status" value="1"/>
</dbReference>
<name>A0AA38U9S8_9AGAR</name>
<evidence type="ECO:0000256" key="2">
    <source>
        <dbReference type="ARBA" id="ARBA00023002"/>
    </source>
</evidence>
<dbReference type="SUPFAM" id="SSF51735">
    <property type="entry name" value="NAD(P)-binding Rossmann-fold domains"/>
    <property type="match status" value="1"/>
</dbReference>
<organism evidence="4 5">
    <name type="scientific">Lentinula raphanica</name>
    <dbReference type="NCBI Taxonomy" id="153919"/>
    <lineage>
        <taxon>Eukaryota</taxon>
        <taxon>Fungi</taxon>
        <taxon>Dikarya</taxon>
        <taxon>Basidiomycota</taxon>
        <taxon>Agaricomycotina</taxon>
        <taxon>Agaricomycetes</taxon>
        <taxon>Agaricomycetidae</taxon>
        <taxon>Agaricales</taxon>
        <taxon>Marasmiineae</taxon>
        <taxon>Omphalotaceae</taxon>
        <taxon>Lentinula</taxon>
    </lineage>
</organism>
<dbReference type="PRINTS" id="PR00081">
    <property type="entry name" value="GDHRDH"/>
</dbReference>
<proteinExistence type="inferred from homology"/>
<dbReference type="InterPro" id="IPR036291">
    <property type="entry name" value="NAD(P)-bd_dom_sf"/>
</dbReference>
<dbReference type="Proteomes" id="UP001163846">
    <property type="component" value="Unassembled WGS sequence"/>
</dbReference>
<dbReference type="AlphaFoldDB" id="A0AA38U9S8"/>
<dbReference type="EMBL" id="MU806539">
    <property type="protein sequence ID" value="KAJ3834390.1"/>
    <property type="molecule type" value="Genomic_DNA"/>
</dbReference>
<gene>
    <name evidence="4" type="ORF">F5878DRAFT_589504</name>
</gene>
<keyword evidence="5" id="KW-1185">Reference proteome</keyword>
<dbReference type="InterPro" id="IPR002347">
    <property type="entry name" value="SDR_fam"/>
</dbReference>
<evidence type="ECO:0000256" key="1">
    <source>
        <dbReference type="ARBA" id="ARBA00006484"/>
    </source>
</evidence>
<sequence length="307" mass="34027">MSFPSNLTHHRDTYPAISPTQPALSEAGKTVLITGGAQGLGFEIARSFAKASASRIIILSRKRPALDAAIQKLRDEFQSPDTSFISQVGDMADDVSITALWDYLHSQKIFVHVLVLNAATLFPLVPDTLSIDKKEFMEAFDINVGGNFLMTAKFVKQPLRPVGQQLKLVNVSTAAIQRYPAMTQTPYTSSKAAFTTVLGRIAYERSVEDVQIISYHPGLLYTEGAQNYFAGQKLPKWDEMALPADFSVWAASPEASWLHGRFVWAHWDVDELKADKNFANRLQEEPGFLKVAIQGLGGVSIKPYYEE</sequence>